<dbReference type="RefSeq" id="WP_091407193.1">
    <property type="nucleotide sequence ID" value="NZ_FMCR01000007.1"/>
</dbReference>
<reference evidence="1 2" key="1">
    <citation type="submission" date="2016-06" db="EMBL/GenBank/DDBJ databases">
        <authorList>
            <person name="Kjaerup R.B."/>
            <person name="Dalgaard T.S."/>
            <person name="Juul-Madsen H.R."/>
        </authorList>
    </citation>
    <scope>NUCLEOTIDE SEQUENCE [LARGE SCALE GENOMIC DNA]</scope>
    <source>
        <strain evidence="1 2">DSM 44871</strain>
    </source>
</reference>
<dbReference type="Proteomes" id="UP000198864">
    <property type="component" value="Unassembled WGS sequence"/>
</dbReference>
<dbReference type="EMBL" id="FMCR01000007">
    <property type="protein sequence ID" value="SCF38252.1"/>
    <property type="molecule type" value="Genomic_DNA"/>
</dbReference>
<accession>A0A1C4ZZ15</accession>
<sequence length="224" mass="25850">MSENWLDRLLGLWLRPEDPVQPVTFSAELPSCHPHVAFDATFQVLWQRNDQAALWTVRQKITEWAGQVTAKYSVTQAGNAEIEINTRKVNGVRVKLTVTRQARIAVEAILEIDRQAALERLKQQAELERIRYLRESVYSRPDVARSYWLYHHPDQPEELLTINFEKIAEKFGDVGESRFLVIAKLIGDFLGRLEDGDRRYLLGQLGQLFSSYDQPDLAERLEAS</sequence>
<gene>
    <name evidence="1" type="ORF">GA0070561_6047</name>
</gene>
<dbReference type="AlphaFoldDB" id="A0A1C4ZZ15"/>
<organism evidence="1 2">
    <name type="scientific">Micromonospora saelicesensis</name>
    <dbReference type="NCBI Taxonomy" id="285676"/>
    <lineage>
        <taxon>Bacteria</taxon>
        <taxon>Bacillati</taxon>
        <taxon>Actinomycetota</taxon>
        <taxon>Actinomycetes</taxon>
        <taxon>Micromonosporales</taxon>
        <taxon>Micromonosporaceae</taxon>
        <taxon>Micromonospora</taxon>
    </lineage>
</organism>
<proteinExistence type="predicted"/>
<evidence type="ECO:0000313" key="2">
    <source>
        <dbReference type="Proteomes" id="UP000198864"/>
    </source>
</evidence>
<name>A0A1C4ZZ15_9ACTN</name>
<dbReference type="STRING" id="285676.GA0070561_6047"/>
<protein>
    <submittedName>
        <fullName evidence="1">Uncharacterized protein</fullName>
    </submittedName>
</protein>
<evidence type="ECO:0000313" key="1">
    <source>
        <dbReference type="EMBL" id="SCF38252.1"/>
    </source>
</evidence>